<evidence type="ECO:0000259" key="6">
    <source>
        <dbReference type="Pfam" id="PF08281"/>
    </source>
</evidence>
<evidence type="ECO:0000313" key="7">
    <source>
        <dbReference type="EMBL" id="TKC62505.1"/>
    </source>
</evidence>
<comment type="caution">
    <text evidence="7">The sequence shown here is derived from an EMBL/GenBank/DDBJ whole genome shotgun (WGS) entry which is preliminary data.</text>
</comment>
<dbReference type="Pfam" id="PF04542">
    <property type="entry name" value="Sigma70_r2"/>
    <property type="match status" value="1"/>
</dbReference>
<dbReference type="NCBIfam" id="TIGR02985">
    <property type="entry name" value="Sig70_bacteroi1"/>
    <property type="match status" value="1"/>
</dbReference>
<dbReference type="Proteomes" id="UP000309594">
    <property type="component" value="Unassembled WGS sequence"/>
</dbReference>
<dbReference type="InterPro" id="IPR036388">
    <property type="entry name" value="WH-like_DNA-bd_sf"/>
</dbReference>
<dbReference type="PANTHER" id="PTHR43133">
    <property type="entry name" value="RNA POLYMERASE ECF-TYPE SIGMA FACTO"/>
    <property type="match status" value="1"/>
</dbReference>
<proteinExistence type="inferred from homology"/>
<dbReference type="SUPFAM" id="SSF88659">
    <property type="entry name" value="Sigma3 and sigma4 domains of RNA polymerase sigma factors"/>
    <property type="match status" value="1"/>
</dbReference>
<dbReference type="InterPro" id="IPR014327">
    <property type="entry name" value="RNA_pol_sigma70_bacteroid"/>
</dbReference>
<gene>
    <name evidence="7" type="ORF">FBD94_09840</name>
</gene>
<name>A0A4U1GEI3_9SPHI</name>
<dbReference type="Gene3D" id="1.10.10.10">
    <property type="entry name" value="Winged helix-like DNA-binding domain superfamily/Winged helix DNA-binding domain"/>
    <property type="match status" value="1"/>
</dbReference>
<keyword evidence="3" id="KW-0731">Sigma factor</keyword>
<dbReference type="GO" id="GO:0003677">
    <property type="term" value="F:DNA binding"/>
    <property type="evidence" value="ECO:0007669"/>
    <property type="project" value="InterPro"/>
</dbReference>
<dbReference type="NCBIfam" id="TIGR02937">
    <property type="entry name" value="sigma70-ECF"/>
    <property type="match status" value="1"/>
</dbReference>
<dbReference type="GO" id="GO:0016987">
    <property type="term" value="F:sigma factor activity"/>
    <property type="evidence" value="ECO:0007669"/>
    <property type="project" value="UniProtKB-KW"/>
</dbReference>
<keyword evidence="4" id="KW-0804">Transcription</keyword>
<evidence type="ECO:0000256" key="1">
    <source>
        <dbReference type="ARBA" id="ARBA00010641"/>
    </source>
</evidence>
<keyword evidence="2" id="KW-0805">Transcription regulation</keyword>
<accession>A0A4U1GEI3</accession>
<comment type="similarity">
    <text evidence="1">Belongs to the sigma-70 factor family. ECF subfamily.</text>
</comment>
<dbReference type="InterPro" id="IPR013249">
    <property type="entry name" value="RNA_pol_sigma70_r4_t2"/>
</dbReference>
<dbReference type="InterPro" id="IPR039425">
    <property type="entry name" value="RNA_pol_sigma-70-like"/>
</dbReference>
<dbReference type="InterPro" id="IPR007627">
    <property type="entry name" value="RNA_pol_sigma70_r2"/>
</dbReference>
<dbReference type="AlphaFoldDB" id="A0A4U1GEI3"/>
<reference evidence="7 8" key="1">
    <citation type="submission" date="2019-04" db="EMBL/GenBank/DDBJ databases">
        <title>Pedobacter sp. RP-1-16 sp. nov., isolated from Arctic soil.</title>
        <authorList>
            <person name="Dahal R.H."/>
            <person name="Kim D.-U."/>
        </authorList>
    </citation>
    <scope>NUCLEOTIDE SEQUENCE [LARGE SCALE GENOMIC DNA]</scope>
    <source>
        <strain evidence="7 8">RP-1-16</strain>
    </source>
</reference>
<evidence type="ECO:0000256" key="3">
    <source>
        <dbReference type="ARBA" id="ARBA00023082"/>
    </source>
</evidence>
<dbReference type="InterPro" id="IPR014284">
    <property type="entry name" value="RNA_pol_sigma-70_dom"/>
</dbReference>
<evidence type="ECO:0000313" key="8">
    <source>
        <dbReference type="Proteomes" id="UP000309594"/>
    </source>
</evidence>
<evidence type="ECO:0000256" key="2">
    <source>
        <dbReference type="ARBA" id="ARBA00023015"/>
    </source>
</evidence>
<sequence>MNNYSNLPGEQLVDLLRNSDEAAFSEIFNRYYVLLFSFTVRRLSDKEISKDIIHDAFTDVWEKRETINIPGELIAFLFTVVKNRIINHYRHQKITQKYAENFQPYLDQVQNSTDHLVRHNDLRGLIEKEIAALPEKMRTVFELSRKNSMNRQEISEHLVMPENTVKTNLQRALRILRGKLT</sequence>
<dbReference type="GO" id="GO:0006352">
    <property type="term" value="P:DNA-templated transcription initiation"/>
    <property type="evidence" value="ECO:0007669"/>
    <property type="project" value="InterPro"/>
</dbReference>
<evidence type="ECO:0000259" key="5">
    <source>
        <dbReference type="Pfam" id="PF04542"/>
    </source>
</evidence>
<dbReference type="SUPFAM" id="SSF88946">
    <property type="entry name" value="Sigma2 domain of RNA polymerase sigma factors"/>
    <property type="match status" value="1"/>
</dbReference>
<feature type="domain" description="RNA polymerase sigma factor 70 region 4 type 2" evidence="6">
    <location>
        <begin position="125"/>
        <end position="174"/>
    </location>
</feature>
<dbReference type="RefSeq" id="WP_136880085.1">
    <property type="nucleotide sequence ID" value="NZ_SWDX01000003.1"/>
</dbReference>
<dbReference type="InterPro" id="IPR013325">
    <property type="entry name" value="RNA_pol_sigma_r2"/>
</dbReference>
<dbReference type="EMBL" id="SWDX01000003">
    <property type="protein sequence ID" value="TKC62505.1"/>
    <property type="molecule type" value="Genomic_DNA"/>
</dbReference>
<dbReference type="Pfam" id="PF08281">
    <property type="entry name" value="Sigma70_r4_2"/>
    <property type="match status" value="1"/>
</dbReference>
<organism evidence="7 8">
    <name type="scientific">Pedobacter hiemivivus</name>
    <dbReference type="NCBI Taxonomy" id="2530454"/>
    <lineage>
        <taxon>Bacteria</taxon>
        <taxon>Pseudomonadati</taxon>
        <taxon>Bacteroidota</taxon>
        <taxon>Sphingobacteriia</taxon>
        <taxon>Sphingobacteriales</taxon>
        <taxon>Sphingobacteriaceae</taxon>
        <taxon>Pedobacter</taxon>
    </lineage>
</organism>
<dbReference type="Gene3D" id="1.10.1740.10">
    <property type="match status" value="1"/>
</dbReference>
<feature type="domain" description="RNA polymerase sigma-70 region 2" evidence="5">
    <location>
        <begin position="28"/>
        <end position="93"/>
    </location>
</feature>
<protein>
    <submittedName>
        <fullName evidence="7">RNA polymerase sigma-70 factor</fullName>
    </submittedName>
</protein>
<dbReference type="PANTHER" id="PTHR43133:SF46">
    <property type="entry name" value="RNA POLYMERASE SIGMA-70 FACTOR ECF SUBFAMILY"/>
    <property type="match status" value="1"/>
</dbReference>
<dbReference type="InterPro" id="IPR013324">
    <property type="entry name" value="RNA_pol_sigma_r3/r4-like"/>
</dbReference>
<evidence type="ECO:0000256" key="4">
    <source>
        <dbReference type="ARBA" id="ARBA00023163"/>
    </source>
</evidence>